<protein>
    <submittedName>
        <fullName evidence="2">Uncharacterized protein</fullName>
    </submittedName>
</protein>
<dbReference type="AlphaFoldDB" id="A0A0E9P7L0"/>
<reference evidence="2" key="1">
    <citation type="submission" date="2014-11" db="EMBL/GenBank/DDBJ databases">
        <authorList>
            <person name="Amaro Gonzalez C."/>
        </authorList>
    </citation>
    <scope>NUCLEOTIDE SEQUENCE</scope>
</reference>
<feature type="transmembrane region" description="Helical" evidence="1">
    <location>
        <begin position="16"/>
        <end position="36"/>
    </location>
</feature>
<dbReference type="EMBL" id="GBXM01108088">
    <property type="protein sequence ID" value="JAH00489.1"/>
    <property type="molecule type" value="Transcribed_RNA"/>
</dbReference>
<keyword evidence="1" id="KW-0812">Transmembrane</keyword>
<keyword evidence="1" id="KW-0472">Membrane</keyword>
<organism evidence="2">
    <name type="scientific">Anguilla anguilla</name>
    <name type="common">European freshwater eel</name>
    <name type="synonym">Muraena anguilla</name>
    <dbReference type="NCBI Taxonomy" id="7936"/>
    <lineage>
        <taxon>Eukaryota</taxon>
        <taxon>Metazoa</taxon>
        <taxon>Chordata</taxon>
        <taxon>Craniata</taxon>
        <taxon>Vertebrata</taxon>
        <taxon>Euteleostomi</taxon>
        <taxon>Actinopterygii</taxon>
        <taxon>Neopterygii</taxon>
        <taxon>Teleostei</taxon>
        <taxon>Anguilliformes</taxon>
        <taxon>Anguillidae</taxon>
        <taxon>Anguilla</taxon>
    </lineage>
</organism>
<proteinExistence type="predicted"/>
<reference evidence="2" key="2">
    <citation type="journal article" date="2015" name="Fish Shellfish Immunol.">
        <title>Early steps in the European eel (Anguilla anguilla)-Vibrio vulnificus interaction in the gills: Role of the RtxA13 toxin.</title>
        <authorList>
            <person name="Callol A."/>
            <person name="Pajuelo D."/>
            <person name="Ebbesson L."/>
            <person name="Teles M."/>
            <person name="MacKenzie S."/>
            <person name="Amaro C."/>
        </authorList>
    </citation>
    <scope>NUCLEOTIDE SEQUENCE</scope>
</reference>
<accession>A0A0E9P7L0</accession>
<sequence>MPLIGCKCMCGSTPPVYCYATLSIFFEIVFSLAFWIF</sequence>
<name>A0A0E9P7L0_ANGAN</name>
<evidence type="ECO:0000256" key="1">
    <source>
        <dbReference type="SAM" id="Phobius"/>
    </source>
</evidence>
<evidence type="ECO:0000313" key="2">
    <source>
        <dbReference type="EMBL" id="JAH00489.1"/>
    </source>
</evidence>
<keyword evidence="1" id="KW-1133">Transmembrane helix</keyword>